<dbReference type="AlphaFoldDB" id="A0A482VIF9"/>
<evidence type="ECO:0000313" key="1">
    <source>
        <dbReference type="EMBL" id="RZC32198.1"/>
    </source>
</evidence>
<organism evidence="1 2">
    <name type="scientific">Asbolus verrucosus</name>
    <name type="common">Desert ironclad beetle</name>
    <dbReference type="NCBI Taxonomy" id="1661398"/>
    <lineage>
        <taxon>Eukaryota</taxon>
        <taxon>Metazoa</taxon>
        <taxon>Ecdysozoa</taxon>
        <taxon>Arthropoda</taxon>
        <taxon>Hexapoda</taxon>
        <taxon>Insecta</taxon>
        <taxon>Pterygota</taxon>
        <taxon>Neoptera</taxon>
        <taxon>Endopterygota</taxon>
        <taxon>Coleoptera</taxon>
        <taxon>Polyphaga</taxon>
        <taxon>Cucujiformia</taxon>
        <taxon>Tenebrionidae</taxon>
        <taxon>Pimeliinae</taxon>
        <taxon>Asbolus</taxon>
    </lineage>
</organism>
<dbReference type="Proteomes" id="UP000292052">
    <property type="component" value="Unassembled WGS sequence"/>
</dbReference>
<proteinExistence type="predicted"/>
<name>A0A482VIF9_ASBVE</name>
<accession>A0A482VIF9</accession>
<protein>
    <submittedName>
        <fullName evidence="1">Uncharacterized protein</fullName>
    </submittedName>
</protein>
<reference evidence="1 2" key="1">
    <citation type="submission" date="2017-03" db="EMBL/GenBank/DDBJ databases">
        <title>Genome of the blue death feigning beetle - Asbolus verrucosus.</title>
        <authorList>
            <person name="Rider S.D."/>
        </authorList>
    </citation>
    <scope>NUCLEOTIDE SEQUENCE [LARGE SCALE GENOMIC DNA]</scope>
    <source>
        <strain evidence="1">Butters</strain>
        <tissue evidence="1">Head and leg muscle</tissue>
    </source>
</reference>
<sequence length="21" mass="2598">MTYRTPFFNKITLVHIRHHVS</sequence>
<keyword evidence="2" id="KW-1185">Reference proteome</keyword>
<evidence type="ECO:0000313" key="2">
    <source>
        <dbReference type="Proteomes" id="UP000292052"/>
    </source>
</evidence>
<gene>
    <name evidence="1" type="ORF">BDFB_007886</name>
</gene>
<dbReference type="EMBL" id="QDEB01099149">
    <property type="protein sequence ID" value="RZC32198.1"/>
    <property type="molecule type" value="Genomic_DNA"/>
</dbReference>
<comment type="caution">
    <text evidence="1">The sequence shown here is derived from an EMBL/GenBank/DDBJ whole genome shotgun (WGS) entry which is preliminary data.</text>
</comment>